<evidence type="ECO:0000256" key="2">
    <source>
        <dbReference type="SAM" id="MobiDB-lite"/>
    </source>
</evidence>
<evidence type="ECO:0000256" key="1">
    <source>
        <dbReference type="PROSITE-ProRule" id="PRU00723"/>
    </source>
</evidence>
<feature type="compositionally biased region" description="Basic and acidic residues" evidence="2">
    <location>
        <begin position="355"/>
        <end position="365"/>
    </location>
</feature>
<dbReference type="GO" id="GO:0008270">
    <property type="term" value="F:zinc ion binding"/>
    <property type="evidence" value="ECO:0007669"/>
    <property type="project" value="UniProtKB-KW"/>
</dbReference>
<feature type="region of interest" description="Disordered" evidence="2">
    <location>
        <begin position="136"/>
        <end position="166"/>
    </location>
</feature>
<proteinExistence type="predicted"/>
<feature type="zinc finger region" description="C3H1-type" evidence="1">
    <location>
        <begin position="170"/>
        <end position="199"/>
    </location>
</feature>
<gene>
    <name evidence="4" type="ORF">RCC_10136</name>
</gene>
<reference evidence="4 5" key="1">
    <citation type="submission" date="2016-03" db="EMBL/GenBank/DDBJ databases">
        <authorList>
            <person name="Ploux O."/>
        </authorList>
    </citation>
    <scope>NUCLEOTIDE SEQUENCE [LARGE SCALE GENOMIC DNA]</scope>
    <source>
        <strain evidence="4 5">URUG2</strain>
    </source>
</reference>
<evidence type="ECO:0000313" key="5">
    <source>
        <dbReference type="Proteomes" id="UP000225277"/>
    </source>
</evidence>
<name>A0A2D3VJ66_9PEZI</name>
<keyword evidence="1" id="KW-0863">Zinc-finger</keyword>
<feature type="region of interest" description="Disordered" evidence="2">
    <location>
        <begin position="343"/>
        <end position="365"/>
    </location>
</feature>
<keyword evidence="5" id="KW-1185">Reference proteome</keyword>
<dbReference type="RefSeq" id="XP_023631135.1">
    <property type="nucleotide sequence ID" value="XM_023775367.1"/>
</dbReference>
<dbReference type="PROSITE" id="PS50103">
    <property type="entry name" value="ZF_C3H1"/>
    <property type="match status" value="1"/>
</dbReference>
<evidence type="ECO:0000313" key="4">
    <source>
        <dbReference type="EMBL" id="CZT24411.1"/>
    </source>
</evidence>
<dbReference type="AlphaFoldDB" id="A0A2D3VJ66"/>
<protein>
    <recommendedName>
        <fullName evidence="3">C3H1-type domain-containing protein</fullName>
    </recommendedName>
</protein>
<dbReference type="OrthoDB" id="3650949at2759"/>
<organism evidence="4 5">
    <name type="scientific">Ramularia collo-cygni</name>
    <dbReference type="NCBI Taxonomy" id="112498"/>
    <lineage>
        <taxon>Eukaryota</taxon>
        <taxon>Fungi</taxon>
        <taxon>Dikarya</taxon>
        <taxon>Ascomycota</taxon>
        <taxon>Pezizomycotina</taxon>
        <taxon>Dothideomycetes</taxon>
        <taxon>Dothideomycetidae</taxon>
        <taxon>Mycosphaerellales</taxon>
        <taxon>Mycosphaerellaceae</taxon>
        <taxon>Ramularia</taxon>
    </lineage>
</organism>
<sequence>MATGPALSQDRNTFMTSLRSSGDWGESARRLRYSASSVTGHYLTSDLHMLFSCAEQNIRTRRTSRHLWWVEVISRFAKKSISKFHLDSPRDLTQVLPFASFTTNHDIKKVLLTMKLSRSHTPSALLVMDSSIAMGPLTDDESEDENNRYQGSNGRNTIAPDRVSQPSAKKTTTKVCWFWYHKGSCVKSNSECKFLHELDPSRQQILAWHPSHPQEGCGLALCPMKDGRKKVGPSTASQTLPKFEQGNQKRKFQPRHPDAPAPEKKAKMMDYDDEGTEEETPKTDGAGATCFFWYHGNCARDPCPRKHELVASMMVQPPPGYVHKNECSLEWCPGDAPNISNTKLVSGNEGSRGGEGSDWHLEGFE</sequence>
<feature type="region of interest" description="Disordered" evidence="2">
    <location>
        <begin position="228"/>
        <end position="282"/>
    </location>
</feature>
<feature type="compositionally biased region" description="Basic and acidic residues" evidence="2">
    <location>
        <begin position="255"/>
        <end position="270"/>
    </location>
</feature>
<dbReference type="EMBL" id="FJUY01000021">
    <property type="protein sequence ID" value="CZT24411.1"/>
    <property type="molecule type" value="Genomic_DNA"/>
</dbReference>
<feature type="domain" description="C3H1-type" evidence="3">
    <location>
        <begin position="170"/>
        <end position="199"/>
    </location>
</feature>
<dbReference type="GeneID" id="35605185"/>
<keyword evidence="1" id="KW-0862">Zinc</keyword>
<evidence type="ECO:0000259" key="3">
    <source>
        <dbReference type="PROSITE" id="PS50103"/>
    </source>
</evidence>
<keyword evidence="1" id="KW-0479">Metal-binding</keyword>
<accession>A0A2D3VJ66</accession>
<dbReference type="InterPro" id="IPR000571">
    <property type="entry name" value="Znf_CCCH"/>
</dbReference>
<dbReference type="Gene3D" id="4.10.1000.10">
    <property type="entry name" value="Zinc finger, CCCH-type"/>
    <property type="match status" value="1"/>
</dbReference>
<dbReference type="Proteomes" id="UP000225277">
    <property type="component" value="Unassembled WGS sequence"/>
</dbReference>